<proteinExistence type="predicted"/>
<dbReference type="Proteomes" id="UP000253495">
    <property type="component" value="Unassembled WGS sequence"/>
</dbReference>
<evidence type="ECO:0000313" key="1">
    <source>
        <dbReference type="EMBL" id="RCW43907.1"/>
    </source>
</evidence>
<reference evidence="1 2" key="1">
    <citation type="submission" date="2018-07" db="EMBL/GenBank/DDBJ databases">
        <title>Genomic Encyclopedia of Type Strains, Phase III (KMG-III): the genomes of soil and plant-associated and newly described type strains.</title>
        <authorList>
            <person name="Whitman W."/>
        </authorList>
    </citation>
    <scope>NUCLEOTIDE SEQUENCE [LARGE SCALE GENOMIC DNA]</scope>
    <source>
        <strain evidence="1 2">CECT 8575</strain>
    </source>
</reference>
<gene>
    <name evidence="1" type="ORF">DFQ14_10548</name>
</gene>
<evidence type="ECO:0000313" key="2">
    <source>
        <dbReference type="Proteomes" id="UP000253495"/>
    </source>
</evidence>
<dbReference type="EMBL" id="QPJC01000005">
    <property type="protein sequence ID" value="RCW43907.1"/>
    <property type="molecule type" value="Genomic_DNA"/>
</dbReference>
<comment type="caution">
    <text evidence="1">The sequence shown here is derived from an EMBL/GenBank/DDBJ whole genome shotgun (WGS) entry which is preliminary data.</text>
</comment>
<organism evidence="1 2">
    <name type="scientific">Halopolyspora algeriensis</name>
    <dbReference type="NCBI Taxonomy" id="1500506"/>
    <lineage>
        <taxon>Bacteria</taxon>
        <taxon>Bacillati</taxon>
        <taxon>Actinomycetota</taxon>
        <taxon>Actinomycetes</taxon>
        <taxon>Actinomycetes incertae sedis</taxon>
        <taxon>Halopolyspora</taxon>
    </lineage>
</organism>
<name>A0A368VTL1_9ACTN</name>
<sequence length="58" mass="6577">MLGPLRPLWRSSQNTRLCAGRVSGRLPSFDTDFDEETDAPWHLRPGRSAQGVISRLLR</sequence>
<dbReference type="AlphaFoldDB" id="A0A368VTL1"/>
<keyword evidence="2" id="KW-1185">Reference proteome</keyword>
<accession>A0A368VTL1</accession>
<protein>
    <submittedName>
        <fullName evidence="1">Uncharacterized protein</fullName>
    </submittedName>
</protein>